<accession>A0A542ZQM1</accession>
<dbReference type="GO" id="GO:0009062">
    <property type="term" value="P:fatty acid catabolic process"/>
    <property type="evidence" value="ECO:0007669"/>
    <property type="project" value="TreeGrafter"/>
</dbReference>
<dbReference type="Proteomes" id="UP000316196">
    <property type="component" value="Unassembled WGS sequence"/>
</dbReference>
<keyword evidence="4" id="KW-0443">Lipid metabolism</keyword>
<evidence type="ECO:0000259" key="8">
    <source>
        <dbReference type="Pfam" id="PF02551"/>
    </source>
</evidence>
<protein>
    <recommendedName>
        <fullName evidence="6">Acyl-CoA thioesterase 2</fullName>
    </recommendedName>
    <alternativeName>
        <fullName evidence="7">Thioesterase II</fullName>
    </alternativeName>
</protein>
<dbReference type="PANTHER" id="PTHR11066">
    <property type="entry name" value="ACYL-COA THIOESTERASE"/>
    <property type="match status" value="1"/>
</dbReference>
<dbReference type="PANTHER" id="PTHR11066:SF34">
    <property type="entry name" value="ACYL-COENZYME A THIOESTERASE 8"/>
    <property type="match status" value="1"/>
</dbReference>
<feature type="domain" description="Acyl-CoA thioesterase 2 C-terminal" evidence="8">
    <location>
        <begin position="175"/>
        <end position="282"/>
    </location>
</feature>
<dbReference type="GO" id="GO:0006637">
    <property type="term" value="P:acyl-CoA metabolic process"/>
    <property type="evidence" value="ECO:0007669"/>
    <property type="project" value="InterPro"/>
</dbReference>
<keyword evidence="11" id="KW-1185">Reference proteome</keyword>
<evidence type="ECO:0000313" key="10">
    <source>
        <dbReference type="EMBL" id="TQL62648.1"/>
    </source>
</evidence>
<dbReference type="Pfam" id="PF13622">
    <property type="entry name" value="4HBT_3"/>
    <property type="match status" value="1"/>
</dbReference>
<dbReference type="AlphaFoldDB" id="A0A542ZQM1"/>
<dbReference type="RefSeq" id="WP_142092465.1">
    <property type="nucleotide sequence ID" value="NZ_BAAAMD010000001.1"/>
</dbReference>
<evidence type="ECO:0000256" key="4">
    <source>
        <dbReference type="ARBA" id="ARBA00023098"/>
    </source>
</evidence>
<dbReference type="Pfam" id="PF02551">
    <property type="entry name" value="Acyl_CoA_thio"/>
    <property type="match status" value="1"/>
</dbReference>
<dbReference type="InterPro" id="IPR049449">
    <property type="entry name" value="TesB_ACOT8-like_N"/>
</dbReference>
<evidence type="ECO:0000256" key="6">
    <source>
        <dbReference type="ARBA" id="ARBA00071120"/>
    </source>
</evidence>
<evidence type="ECO:0000259" key="9">
    <source>
        <dbReference type="Pfam" id="PF13622"/>
    </source>
</evidence>
<dbReference type="InterPro" id="IPR042171">
    <property type="entry name" value="Acyl-CoA_hotdog"/>
</dbReference>
<organism evidence="10 11">
    <name type="scientific">Propioniferax innocua</name>
    <dbReference type="NCBI Taxonomy" id="1753"/>
    <lineage>
        <taxon>Bacteria</taxon>
        <taxon>Bacillati</taxon>
        <taxon>Actinomycetota</taxon>
        <taxon>Actinomycetes</taxon>
        <taxon>Propionibacteriales</taxon>
        <taxon>Propionibacteriaceae</taxon>
        <taxon>Propioniferax</taxon>
    </lineage>
</organism>
<dbReference type="CDD" id="cd03444">
    <property type="entry name" value="Thioesterase_II_repeat1"/>
    <property type="match status" value="1"/>
</dbReference>
<dbReference type="GO" id="GO:0047617">
    <property type="term" value="F:fatty acyl-CoA hydrolase activity"/>
    <property type="evidence" value="ECO:0007669"/>
    <property type="project" value="UniProtKB-EC"/>
</dbReference>
<reference evidence="10 11" key="1">
    <citation type="submission" date="2019-06" db="EMBL/GenBank/DDBJ databases">
        <title>Sequencing the genomes of 1000 actinobacteria strains.</title>
        <authorList>
            <person name="Klenk H.-P."/>
        </authorList>
    </citation>
    <scope>NUCLEOTIDE SEQUENCE [LARGE SCALE GENOMIC DNA]</scope>
    <source>
        <strain evidence="10 11">DSM 8251</strain>
    </source>
</reference>
<sequence>MVQRVDELVPLLDLEQIEVGLFRGVHPKTRMQRSFGGQVLAQALNAAIRTVDPERAVHSLHSYFLRPGSTDAPIIYDVELTRDGGSFTSRRVVARQHGKEIFHMAASFQKHEEGLEHQDPKPSTPEPDECPKLVDVLAAAHGRDMGVWSQEWGVLDVRMVGDSRPGRPHVPAENHAGHSRVWVRVDGELPEIPHIHSCATAWASDLTLLAASVVPHPEVVWGSPQVQAASLDHAMWFHRPIRADEWWLYDQTTTSAQNDRGMSLGRIFQDGKLVATVAQEGLVRVRS</sequence>
<evidence type="ECO:0000256" key="3">
    <source>
        <dbReference type="ARBA" id="ARBA00022801"/>
    </source>
</evidence>
<dbReference type="InterPro" id="IPR029069">
    <property type="entry name" value="HotDog_dom_sf"/>
</dbReference>
<comment type="subunit">
    <text evidence="2">Homotetramer.</text>
</comment>
<dbReference type="EMBL" id="VFOR01000001">
    <property type="protein sequence ID" value="TQL62648.1"/>
    <property type="molecule type" value="Genomic_DNA"/>
</dbReference>
<comment type="caution">
    <text evidence="10">The sequence shown here is derived from an EMBL/GenBank/DDBJ whole genome shotgun (WGS) entry which is preliminary data.</text>
</comment>
<evidence type="ECO:0000256" key="1">
    <source>
        <dbReference type="ARBA" id="ARBA00006538"/>
    </source>
</evidence>
<evidence type="ECO:0000256" key="5">
    <source>
        <dbReference type="ARBA" id="ARBA00050943"/>
    </source>
</evidence>
<keyword evidence="3" id="KW-0378">Hydrolase</keyword>
<evidence type="ECO:0000256" key="7">
    <source>
        <dbReference type="ARBA" id="ARBA00079653"/>
    </source>
</evidence>
<evidence type="ECO:0000313" key="11">
    <source>
        <dbReference type="Proteomes" id="UP000316196"/>
    </source>
</evidence>
<comment type="similarity">
    <text evidence="1">Belongs to the C/M/P thioester hydrolase family.</text>
</comment>
<gene>
    <name evidence="10" type="ORF">FB460_0432</name>
</gene>
<dbReference type="SUPFAM" id="SSF54637">
    <property type="entry name" value="Thioesterase/thiol ester dehydrase-isomerase"/>
    <property type="match status" value="2"/>
</dbReference>
<dbReference type="CDD" id="cd03445">
    <property type="entry name" value="Thioesterase_II_repeat2"/>
    <property type="match status" value="1"/>
</dbReference>
<dbReference type="FunFam" id="2.40.160.210:FF:000001">
    <property type="entry name" value="Acyl-CoA thioesterase II"/>
    <property type="match status" value="1"/>
</dbReference>
<dbReference type="OrthoDB" id="9781019at2"/>
<name>A0A542ZQM1_9ACTN</name>
<comment type="catalytic activity">
    <reaction evidence="5">
        <text>a fatty acyl-CoA + H2O = a fatty acid + CoA + H(+)</text>
        <dbReference type="Rhea" id="RHEA:16781"/>
        <dbReference type="ChEBI" id="CHEBI:15377"/>
        <dbReference type="ChEBI" id="CHEBI:15378"/>
        <dbReference type="ChEBI" id="CHEBI:28868"/>
        <dbReference type="ChEBI" id="CHEBI:57287"/>
        <dbReference type="ChEBI" id="CHEBI:77636"/>
        <dbReference type="EC" id="3.1.2.20"/>
    </reaction>
    <physiologicalReaction direction="left-to-right" evidence="5">
        <dbReference type="Rhea" id="RHEA:16782"/>
    </physiologicalReaction>
</comment>
<feature type="domain" description="Acyl-CoA thioesterase-like N-terminal HotDog" evidence="9">
    <location>
        <begin position="33"/>
        <end position="109"/>
    </location>
</feature>
<dbReference type="InterPro" id="IPR003703">
    <property type="entry name" value="Acyl_CoA_thio"/>
</dbReference>
<dbReference type="InterPro" id="IPR025652">
    <property type="entry name" value="TesB_C"/>
</dbReference>
<evidence type="ECO:0000256" key="2">
    <source>
        <dbReference type="ARBA" id="ARBA00011881"/>
    </source>
</evidence>
<proteinExistence type="inferred from homology"/>
<dbReference type="Gene3D" id="2.40.160.210">
    <property type="entry name" value="Acyl-CoA thioesterase, double hotdog domain"/>
    <property type="match status" value="1"/>
</dbReference>